<evidence type="ECO:0000256" key="5">
    <source>
        <dbReference type="ARBA" id="ARBA00023054"/>
    </source>
</evidence>
<keyword evidence="3" id="KW-0963">Cytoplasm</keyword>
<dbReference type="GO" id="GO:0005200">
    <property type="term" value="F:structural constituent of cytoskeleton"/>
    <property type="evidence" value="ECO:0007669"/>
    <property type="project" value="InterPro"/>
</dbReference>
<evidence type="ECO:0000256" key="4">
    <source>
        <dbReference type="ARBA" id="ARBA00022701"/>
    </source>
</evidence>
<sequence length="261" mass="29676">VNMDSGNPLSTFHCKLKDFEIAVAKESERRKAEEEQKYKRISQQITNLRAKLRLEAQERLKAEEALRDATSTAANQMIEELRSSLMKRIVSLGERVTAVIDDVAFVDQNVTNQTARIEETCNFDMLQKEIRELHQKIQHDATTKYNRDSELVNQLTHMQYAINERLKEIASMVNAHLEALLGKMKHLSGWIESDEGPMSPQIMAELEGVESALKIASEVRKESDEGLIEAFEKIVACLPCHIQNEANELRKMDAIAQVNSP</sequence>
<feature type="coiled-coil region" evidence="7">
    <location>
        <begin position="16"/>
        <end position="65"/>
    </location>
</feature>
<reference evidence="8" key="1">
    <citation type="journal article" date="2017" name="Front. Cell. Infect. Microbiol.">
        <title>The Distinct Transcriptional Response of the Midgut of Amblyomma sculptum and Amblyomma aureolatum Ticks to Rickettsia rickettsii Correlates to Their Differences in Susceptibility to Infection.</title>
        <authorList>
            <person name="Martins L.A."/>
            <person name="Galletti M.F.B.M."/>
            <person name="Ribeiro J.M."/>
            <person name="Fujita A."/>
            <person name="Costa F.B."/>
            <person name="Labruna M.B."/>
            <person name="Daffre S."/>
            <person name="Fogaca A.C."/>
        </authorList>
    </citation>
    <scope>NUCLEOTIDE SEQUENCE</scope>
</reference>
<evidence type="ECO:0000256" key="3">
    <source>
        <dbReference type="ARBA" id="ARBA00022490"/>
    </source>
</evidence>
<dbReference type="InterPro" id="IPR008374">
    <property type="entry name" value="SF_assemblin/giardin_b"/>
</dbReference>
<comment type="subcellular location">
    <subcellularLocation>
        <location evidence="1">Cytoplasm</location>
        <location evidence="1">Cytoskeleton</location>
    </subcellularLocation>
</comment>
<accession>A0A1E1XHP8</accession>
<evidence type="ECO:0000256" key="1">
    <source>
        <dbReference type="ARBA" id="ARBA00004245"/>
    </source>
</evidence>
<feature type="non-terminal residue" evidence="8">
    <location>
        <position position="1"/>
    </location>
</feature>
<evidence type="ECO:0000256" key="6">
    <source>
        <dbReference type="ARBA" id="ARBA00023212"/>
    </source>
</evidence>
<dbReference type="AlphaFoldDB" id="A0A1E1XHP8"/>
<name>A0A1E1XHP8_9ACAR</name>
<dbReference type="EMBL" id="GFAC01000667">
    <property type="protein sequence ID" value="JAT98521.1"/>
    <property type="molecule type" value="mRNA"/>
</dbReference>
<dbReference type="GO" id="GO:0005874">
    <property type="term" value="C:microtubule"/>
    <property type="evidence" value="ECO:0007669"/>
    <property type="project" value="UniProtKB-KW"/>
</dbReference>
<evidence type="ECO:0000256" key="7">
    <source>
        <dbReference type="SAM" id="Coils"/>
    </source>
</evidence>
<proteinExistence type="evidence at transcript level"/>
<evidence type="ECO:0000256" key="2">
    <source>
        <dbReference type="ARBA" id="ARBA00005678"/>
    </source>
</evidence>
<organism evidence="8">
    <name type="scientific">Amblyomma aureolatum</name>
    <dbReference type="NCBI Taxonomy" id="187763"/>
    <lineage>
        <taxon>Eukaryota</taxon>
        <taxon>Metazoa</taxon>
        <taxon>Ecdysozoa</taxon>
        <taxon>Arthropoda</taxon>
        <taxon>Chelicerata</taxon>
        <taxon>Arachnida</taxon>
        <taxon>Acari</taxon>
        <taxon>Parasitiformes</taxon>
        <taxon>Ixodida</taxon>
        <taxon>Ixodoidea</taxon>
        <taxon>Ixodidae</taxon>
        <taxon>Amblyomminae</taxon>
        <taxon>Amblyomma</taxon>
    </lineage>
</organism>
<keyword evidence="6" id="KW-0206">Cytoskeleton</keyword>
<comment type="similarity">
    <text evidence="2">Belongs to the SF-assemblin family.</text>
</comment>
<evidence type="ECO:0000313" key="8">
    <source>
        <dbReference type="EMBL" id="JAT98521.1"/>
    </source>
</evidence>
<keyword evidence="4" id="KW-0493">Microtubule</keyword>
<dbReference type="PANTHER" id="PTHR40412">
    <property type="entry name" value="SF-ASSEMBLIN"/>
    <property type="match status" value="1"/>
</dbReference>
<dbReference type="Pfam" id="PF06705">
    <property type="entry name" value="SF-assemblin"/>
    <property type="match status" value="1"/>
</dbReference>
<protein>
    <submittedName>
        <fullName evidence="8">Uncharacterized protein</fullName>
    </submittedName>
</protein>
<keyword evidence="5 7" id="KW-0175">Coiled coil</keyword>
<dbReference type="PANTHER" id="PTHR40412:SF1">
    <property type="entry name" value="SF-ASSEMBLIN"/>
    <property type="match status" value="1"/>
</dbReference>